<protein>
    <submittedName>
        <fullName evidence="2">Uncharacterized protein</fullName>
    </submittedName>
</protein>
<proteinExistence type="predicted"/>
<accession>A0A9Q3C1L0</accession>
<keyword evidence="3" id="KW-1185">Reference proteome</keyword>
<feature type="region of interest" description="Disordered" evidence="1">
    <location>
        <begin position="114"/>
        <end position="188"/>
    </location>
</feature>
<organism evidence="2 3">
    <name type="scientific">Austropuccinia psidii MF-1</name>
    <dbReference type="NCBI Taxonomy" id="1389203"/>
    <lineage>
        <taxon>Eukaryota</taxon>
        <taxon>Fungi</taxon>
        <taxon>Dikarya</taxon>
        <taxon>Basidiomycota</taxon>
        <taxon>Pucciniomycotina</taxon>
        <taxon>Pucciniomycetes</taxon>
        <taxon>Pucciniales</taxon>
        <taxon>Sphaerophragmiaceae</taxon>
        <taxon>Austropuccinia</taxon>
    </lineage>
</organism>
<dbReference type="Proteomes" id="UP000765509">
    <property type="component" value="Unassembled WGS sequence"/>
</dbReference>
<dbReference type="EMBL" id="AVOT02003817">
    <property type="protein sequence ID" value="MBW0474651.1"/>
    <property type="molecule type" value="Genomic_DNA"/>
</dbReference>
<feature type="compositionally biased region" description="Basic and acidic residues" evidence="1">
    <location>
        <begin position="120"/>
        <end position="133"/>
    </location>
</feature>
<dbReference type="AlphaFoldDB" id="A0A9Q3C1L0"/>
<gene>
    <name evidence="2" type="ORF">O181_014366</name>
</gene>
<sequence>MTTREGSQYLIQSYGGGITSINDPTKGKRKGKIPSVIESTQGTANSQRQVPEIPIISEPALELNKEWEIMPQIHQGVMNFWHILQRFLKEEEIGKYCNGWKPLLFKPEIKKMKERHTKRKEASKEEAPVDPIRKPQAKNLLQEGKNKRKNWKKAYPPASASQESKKMPWKMSSAWPEPCLNSSTKRSK</sequence>
<reference evidence="2" key="1">
    <citation type="submission" date="2021-03" db="EMBL/GenBank/DDBJ databases">
        <title>Draft genome sequence of rust myrtle Austropuccinia psidii MF-1, a brazilian biotype.</title>
        <authorList>
            <person name="Quecine M.C."/>
            <person name="Pachon D.M.R."/>
            <person name="Bonatelli M.L."/>
            <person name="Correr F.H."/>
            <person name="Franceschini L.M."/>
            <person name="Leite T.F."/>
            <person name="Margarido G.R.A."/>
            <person name="Almeida C.A."/>
            <person name="Ferrarezi J.A."/>
            <person name="Labate C.A."/>
        </authorList>
    </citation>
    <scope>NUCLEOTIDE SEQUENCE</scope>
    <source>
        <strain evidence="2">MF-1</strain>
    </source>
</reference>
<evidence type="ECO:0000313" key="3">
    <source>
        <dbReference type="Proteomes" id="UP000765509"/>
    </source>
</evidence>
<evidence type="ECO:0000313" key="2">
    <source>
        <dbReference type="EMBL" id="MBW0474651.1"/>
    </source>
</evidence>
<evidence type="ECO:0000256" key="1">
    <source>
        <dbReference type="SAM" id="MobiDB-lite"/>
    </source>
</evidence>
<comment type="caution">
    <text evidence="2">The sequence shown here is derived from an EMBL/GenBank/DDBJ whole genome shotgun (WGS) entry which is preliminary data.</text>
</comment>
<name>A0A9Q3C1L0_9BASI</name>